<dbReference type="AlphaFoldDB" id="A0A2S0N7L4"/>
<evidence type="ECO:0000313" key="2">
    <source>
        <dbReference type="EMBL" id="AVO44142.1"/>
    </source>
</evidence>
<evidence type="ECO:0000313" key="3">
    <source>
        <dbReference type="Proteomes" id="UP000237889"/>
    </source>
</evidence>
<reference evidence="2 3" key="1">
    <citation type="submission" date="2018-03" db="EMBL/GenBank/DDBJ databases">
        <title>Genome sequencing of Phreatobacter sp.</title>
        <authorList>
            <person name="Kim S.-J."/>
            <person name="Heo J."/>
            <person name="Kwon S.-W."/>
        </authorList>
    </citation>
    <scope>NUCLEOTIDE SEQUENCE [LARGE SCALE GENOMIC DNA]</scope>
    <source>
        <strain evidence="2 3">S-12</strain>
    </source>
</reference>
<dbReference type="Proteomes" id="UP000237889">
    <property type="component" value="Chromosome"/>
</dbReference>
<accession>A0A2S0N7L4</accession>
<dbReference type="InterPro" id="IPR029052">
    <property type="entry name" value="Metallo-depent_PP-like"/>
</dbReference>
<dbReference type="OrthoDB" id="7942177at2"/>
<protein>
    <submittedName>
        <fullName evidence="2">Metallophosphoesterase-domain-containing protein</fullName>
    </submittedName>
</protein>
<sequence>MSRAPRICIVTDIHHGKPSFSKAGPAALGLMEEFRRFVAETRPDLVLDLGDRISDEAREADLVLEREVAEAFAPIAAPRFHLDGNHDRDYLEVADNDALLGRSAGHETVDVGDWRLVIWRADSKLHRPTGFALQDADLAWLAATIAAADRPLAIVSHVPVSGHSQVGNFWFENNVRFSTYPTAERVRAVLRTARVPVIWISGHVHWNTLTMVDGIAHITLQSLTETFTTAGEPAGAFALLELSDDVLWRVHGRDPFAWSTRTEALARRWLSPLPDFREVMGSKMHQAAE</sequence>
<dbReference type="KEGG" id="phr:C6569_03160"/>
<keyword evidence="3" id="KW-1185">Reference proteome</keyword>
<dbReference type="SUPFAM" id="SSF56300">
    <property type="entry name" value="Metallo-dependent phosphatases"/>
    <property type="match status" value="1"/>
</dbReference>
<dbReference type="RefSeq" id="WP_106747472.1">
    <property type="nucleotide sequence ID" value="NZ_CP027668.1"/>
</dbReference>
<gene>
    <name evidence="2" type="ORF">C6569_03160</name>
</gene>
<dbReference type="Pfam" id="PF00149">
    <property type="entry name" value="Metallophos"/>
    <property type="match status" value="1"/>
</dbReference>
<evidence type="ECO:0000259" key="1">
    <source>
        <dbReference type="Pfam" id="PF00149"/>
    </source>
</evidence>
<proteinExistence type="predicted"/>
<dbReference type="Gene3D" id="3.60.21.10">
    <property type="match status" value="1"/>
</dbReference>
<organism evidence="2 3">
    <name type="scientific">Phreatobacter cathodiphilus</name>
    <dbReference type="NCBI Taxonomy" id="1868589"/>
    <lineage>
        <taxon>Bacteria</taxon>
        <taxon>Pseudomonadati</taxon>
        <taxon>Pseudomonadota</taxon>
        <taxon>Alphaproteobacteria</taxon>
        <taxon>Hyphomicrobiales</taxon>
        <taxon>Phreatobacteraceae</taxon>
        <taxon>Phreatobacter</taxon>
    </lineage>
</organism>
<dbReference type="GO" id="GO:0016787">
    <property type="term" value="F:hydrolase activity"/>
    <property type="evidence" value="ECO:0007669"/>
    <property type="project" value="InterPro"/>
</dbReference>
<name>A0A2S0N7L4_9HYPH</name>
<feature type="domain" description="Calcineurin-like phosphoesterase" evidence="1">
    <location>
        <begin position="6"/>
        <end position="206"/>
    </location>
</feature>
<dbReference type="InterPro" id="IPR004843">
    <property type="entry name" value="Calcineurin-like_PHP"/>
</dbReference>
<dbReference type="EMBL" id="CP027668">
    <property type="protein sequence ID" value="AVO44142.1"/>
    <property type="molecule type" value="Genomic_DNA"/>
</dbReference>